<comment type="catalytic activity">
    <reaction evidence="8">
        <text>DNA(n) + a 2'-deoxyribonucleoside 5'-triphosphate = DNA(n+1) + diphosphate</text>
        <dbReference type="Rhea" id="RHEA:22508"/>
        <dbReference type="Rhea" id="RHEA-COMP:17339"/>
        <dbReference type="Rhea" id="RHEA-COMP:17340"/>
        <dbReference type="ChEBI" id="CHEBI:33019"/>
        <dbReference type="ChEBI" id="CHEBI:61560"/>
        <dbReference type="ChEBI" id="CHEBI:173112"/>
        <dbReference type="EC" id="2.7.7.7"/>
    </reaction>
</comment>
<evidence type="ECO:0000256" key="5">
    <source>
        <dbReference type="ARBA" id="ARBA00022705"/>
    </source>
</evidence>
<evidence type="ECO:0000256" key="6">
    <source>
        <dbReference type="ARBA" id="ARBA00022932"/>
    </source>
</evidence>
<dbReference type="InterPro" id="IPR048466">
    <property type="entry name" value="DNA_pol3_delta-like_C"/>
</dbReference>
<dbReference type="Pfam" id="PF06144">
    <property type="entry name" value="DNA_pol3_delta"/>
    <property type="match status" value="1"/>
</dbReference>
<evidence type="ECO:0000259" key="9">
    <source>
        <dbReference type="Pfam" id="PF06144"/>
    </source>
</evidence>
<dbReference type="Gene3D" id="1.10.8.60">
    <property type="match status" value="1"/>
</dbReference>
<evidence type="ECO:0000256" key="2">
    <source>
        <dbReference type="ARBA" id="ARBA00017703"/>
    </source>
</evidence>
<keyword evidence="5" id="KW-0235">DNA replication</keyword>
<dbReference type="Proteomes" id="UP000809273">
    <property type="component" value="Unassembled WGS sequence"/>
</dbReference>
<dbReference type="Gene3D" id="1.20.272.10">
    <property type="match status" value="1"/>
</dbReference>
<protein>
    <recommendedName>
        <fullName evidence="2">DNA polymerase III subunit delta</fullName>
        <ecNumber evidence="1">2.7.7.7</ecNumber>
    </recommendedName>
</protein>
<evidence type="ECO:0000313" key="12">
    <source>
        <dbReference type="Proteomes" id="UP000809273"/>
    </source>
</evidence>
<dbReference type="Pfam" id="PF21694">
    <property type="entry name" value="DNA_pol3_delta_C"/>
    <property type="match status" value="1"/>
</dbReference>
<evidence type="ECO:0000313" key="11">
    <source>
        <dbReference type="EMBL" id="MBN1571943.1"/>
    </source>
</evidence>
<proteinExistence type="inferred from homology"/>
<dbReference type="SUPFAM" id="SSF48019">
    <property type="entry name" value="post-AAA+ oligomerization domain-like"/>
    <property type="match status" value="1"/>
</dbReference>
<gene>
    <name evidence="11" type="primary">holA</name>
    <name evidence="11" type="ORF">JW984_01965</name>
</gene>
<evidence type="ECO:0000256" key="1">
    <source>
        <dbReference type="ARBA" id="ARBA00012417"/>
    </source>
</evidence>
<dbReference type="InterPro" id="IPR008921">
    <property type="entry name" value="DNA_pol3_clamp-load_cplx_C"/>
</dbReference>
<dbReference type="PANTHER" id="PTHR34388">
    <property type="entry name" value="DNA POLYMERASE III SUBUNIT DELTA"/>
    <property type="match status" value="1"/>
</dbReference>
<dbReference type="SUPFAM" id="SSF52540">
    <property type="entry name" value="P-loop containing nucleoside triphosphate hydrolases"/>
    <property type="match status" value="1"/>
</dbReference>
<dbReference type="GO" id="GO:0009360">
    <property type="term" value="C:DNA polymerase III complex"/>
    <property type="evidence" value="ECO:0007669"/>
    <property type="project" value="InterPro"/>
</dbReference>
<keyword evidence="3 11" id="KW-0808">Transferase</keyword>
<comment type="similarity">
    <text evidence="7">Belongs to the DNA polymerase HolA subunit family.</text>
</comment>
<dbReference type="Gene3D" id="3.40.50.300">
    <property type="entry name" value="P-loop containing nucleotide triphosphate hydrolases"/>
    <property type="match status" value="1"/>
</dbReference>
<dbReference type="InterPro" id="IPR027417">
    <property type="entry name" value="P-loop_NTPase"/>
</dbReference>
<dbReference type="AlphaFoldDB" id="A0A9D8KC75"/>
<feature type="domain" description="DNA polymerase III delta subunit-like C-terminal" evidence="10">
    <location>
        <begin position="227"/>
        <end position="344"/>
    </location>
</feature>
<evidence type="ECO:0000256" key="8">
    <source>
        <dbReference type="ARBA" id="ARBA00049244"/>
    </source>
</evidence>
<reference evidence="11" key="1">
    <citation type="journal article" date="2021" name="Environ. Microbiol.">
        <title>Genomic characterization of three novel Desulfobacterota classes expand the metabolic and phylogenetic diversity of the phylum.</title>
        <authorList>
            <person name="Murphy C.L."/>
            <person name="Biggerstaff J."/>
            <person name="Eichhorn A."/>
            <person name="Ewing E."/>
            <person name="Shahan R."/>
            <person name="Soriano D."/>
            <person name="Stewart S."/>
            <person name="VanMol K."/>
            <person name="Walker R."/>
            <person name="Walters P."/>
            <person name="Elshahed M.S."/>
            <person name="Youssef N.H."/>
        </authorList>
    </citation>
    <scope>NUCLEOTIDE SEQUENCE</scope>
    <source>
        <strain evidence="11">Zod_Metabat.24</strain>
    </source>
</reference>
<dbReference type="GO" id="GO:0003677">
    <property type="term" value="F:DNA binding"/>
    <property type="evidence" value="ECO:0007669"/>
    <property type="project" value="InterPro"/>
</dbReference>
<sequence length="350" mass="39361">MTKIYNNYREIDKDLKDGRFHPVYFFYGEDEHLIREYEGKLKMAVHGGKVDEGLMHETFYGGETPVLEIINSAMTLPMLAIGGSKKTLVVRNAERFAEKEAQMLVSYADDPNDSTVLFISAGGFGEQKGKTPLRMPPGRLKGLLKSSAVATFEKMREEEVKNWVVRRFRDEGKTADPEVLDTIIDFLGDDLSAASAVVEKLIVFLGDDQRLTFEDVENMIPDLKVHSVFEMSDALSLGDAGGAMKMIEKMLLGGAKAVELLGIIRWHFVRLWSLKVAVDEGDSAQSAARALKIPSFTLGKYVNQVNRISHESFREILKRLFETDRLLKSSSLKDKMVIDKMVLDITSEIR</sequence>
<organism evidence="11 12">
    <name type="scientific">Candidatus Zymogenus saltonus</name>
    <dbReference type="NCBI Taxonomy" id="2844893"/>
    <lineage>
        <taxon>Bacteria</taxon>
        <taxon>Deltaproteobacteria</taxon>
        <taxon>Candidatus Zymogenia</taxon>
        <taxon>Candidatus Zymogeniales</taxon>
        <taxon>Candidatus Zymogenaceae</taxon>
        <taxon>Candidatus Zymogenus</taxon>
    </lineage>
</organism>
<evidence type="ECO:0000256" key="3">
    <source>
        <dbReference type="ARBA" id="ARBA00022679"/>
    </source>
</evidence>
<dbReference type="InterPro" id="IPR005790">
    <property type="entry name" value="DNA_polIII_delta"/>
</dbReference>
<keyword evidence="4 11" id="KW-0548">Nucleotidyltransferase</keyword>
<dbReference type="PANTHER" id="PTHR34388:SF1">
    <property type="entry name" value="DNA POLYMERASE III SUBUNIT DELTA"/>
    <property type="match status" value="1"/>
</dbReference>
<name>A0A9D8KC75_9DELT</name>
<dbReference type="EC" id="2.7.7.7" evidence="1"/>
<dbReference type="InterPro" id="IPR010372">
    <property type="entry name" value="DNA_pol3_delta_N"/>
</dbReference>
<accession>A0A9D8KC75</accession>
<comment type="caution">
    <text evidence="11">The sequence shown here is derived from an EMBL/GenBank/DDBJ whole genome shotgun (WGS) entry which is preliminary data.</text>
</comment>
<reference evidence="11" key="2">
    <citation type="submission" date="2021-01" db="EMBL/GenBank/DDBJ databases">
        <authorList>
            <person name="Hahn C.R."/>
            <person name="Youssef N.H."/>
            <person name="Elshahed M."/>
        </authorList>
    </citation>
    <scope>NUCLEOTIDE SEQUENCE</scope>
    <source>
        <strain evidence="11">Zod_Metabat.24</strain>
    </source>
</reference>
<dbReference type="GO" id="GO:0003887">
    <property type="term" value="F:DNA-directed DNA polymerase activity"/>
    <property type="evidence" value="ECO:0007669"/>
    <property type="project" value="UniProtKB-KW"/>
</dbReference>
<keyword evidence="6" id="KW-0239">DNA-directed DNA polymerase</keyword>
<evidence type="ECO:0000256" key="7">
    <source>
        <dbReference type="ARBA" id="ARBA00034754"/>
    </source>
</evidence>
<dbReference type="EMBL" id="JAFGIX010000009">
    <property type="protein sequence ID" value="MBN1571943.1"/>
    <property type="molecule type" value="Genomic_DNA"/>
</dbReference>
<evidence type="ECO:0000259" key="10">
    <source>
        <dbReference type="Pfam" id="PF21694"/>
    </source>
</evidence>
<feature type="domain" description="DNA polymerase III delta N-terminal" evidence="9">
    <location>
        <begin position="24"/>
        <end position="121"/>
    </location>
</feature>
<dbReference type="NCBIfam" id="TIGR01128">
    <property type="entry name" value="holA"/>
    <property type="match status" value="1"/>
</dbReference>
<dbReference type="GO" id="GO:0006261">
    <property type="term" value="P:DNA-templated DNA replication"/>
    <property type="evidence" value="ECO:0007669"/>
    <property type="project" value="TreeGrafter"/>
</dbReference>
<evidence type="ECO:0000256" key="4">
    <source>
        <dbReference type="ARBA" id="ARBA00022695"/>
    </source>
</evidence>